<reference evidence="1 2" key="1">
    <citation type="submission" date="2015-07" db="EMBL/GenBank/DDBJ databases">
        <title>Genome of Polaribacter dokdonenesis DSW-5, isolated from seawater off Dokdo in Korea.</title>
        <authorList>
            <person name="Yoon K."/>
            <person name="Song J.Y."/>
            <person name="Kim J.F."/>
        </authorList>
    </citation>
    <scope>NUCLEOTIDE SEQUENCE [LARGE SCALE GENOMIC DNA]</scope>
    <source>
        <strain evidence="1 2">DSW-5</strain>
    </source>
</reference>
<dbReference type="STRING" id="1300348.I602_1173"/>
<name>A0A0M9CFT9_9FLAO</name>
<evidence type="ECO:0000313" key="2">
    <source>
        <dbReference type="Proteomes" id="UP000037716"/>
    </source>
</evidence>
<organism evidence="1 2">
    <name type="scientific">Polaribacter dokdonensis DSW-5</name>
    <dbReference type="NCBI Taxonomy" id="1300348"/>
    <lineage>
        <taxon>Bacteria</taxon>
        <taxon>Pseudomonadati</taxon>
        <taxon>Bacteroidota</taxon>
        <taxon>Flavobacteriia</taxon>
        <taxon>Flavobacteriales</taxon>
        <taxon>Flavobacteriaceae</taxon>
    </lineage>
</organism>
<protein>
    <submittedName>
        <fullName evidence="1">Uncharacterized protein</fullName>
    </submittedName>
</protein>
<dbReference type="Proteomes" id="UP000037716">
    <property type="component" value="Unassembled WGS sequence"/>
</dbReference>
<dbReference type="AlphaFoldDB" id="A0A0M9CFT9"/>
<proteinExistence type="predicted"/>
<gene>
    <name evidence="1" type="ORF">I602_1173</name>
</gene>
<sequence length="37" mass="4391">MLSVFYKKKAEDCKKIHHCLTSEEKEVLKQKLKEVKA</sequence>
<dbReference type="PATRIC" id="fig|1300348.6.peg.1172"/>
<dbReference type="EMBL" id="LGBR01000001">
    <property type="protein sequence ID" value="KOY51613.1"/>
    <property type="molecule type" value="Genomic_DNA"/>
</dbReference>
<evidence type="ECO:0000313" key="1">
    <source>
        <dbReference type="EMBL" id="KOY51613.1"/>
    </source>
</evidence>
<comment type="caution">
    <text evidence="1">The sequence shown here is derived from an EMBL/GenBank/DDBJ whole genome shotgun (WGS) entry which is preliminary data.</text>
</comment>
<accession>A0A0M9CFT9</accession>